<evidence type="ECO:0000313" key="2">
    <source>
        <dbReference type="EMBL" id="MBX72736.1"/>
    </source>
</evidence>
<name>A0A2P2R0G0_RHIMU</name>
<accession>A0A2P2R0G0</accession>
<protein>
    <submittedName>
        <fullName evidence="2">Uncharacterized protein</fullName>
    </submittedName>
</protein>
<organism evidence="2">
    <name type="scientific">Rhizophora mucronata</name>
    <name type="common">Asiatic mangrove</name>
    <dbReference type="NCBI Taxonomy" id="61149"/>
    <lineage>
        <taxon>Eukaryota</taxon>
        <taxon>Viridiplantae</taxon>
        <taxon>Streptophyta</taxon>
        <taxon>Embryophyta</taxon>
        <taxon>Tracheophyta</taxon>
        <taxon>Spermatophyta</taxon>
        <taxon>Magnoliopsida</taxon>
        <taxon>eudicotyledons</taxon>
        <taxon>Gunneridae</taxon>
        <taxon>Pentapetalae</taxon>
        <taxon>rosids</taxon>
        <taxon>fabids</taxon>
        <taxon>Malpighiales</taxon>
        <taxon>Rhizophoraceae</taxon>
        <taxon>Rhizophora</taxon>
    </lineage>
</organism>
<reference evidence="2" key="1">
    <citation type="submission" date="2018-02" db="EMBL/GenBank/DDBJ databases">
        <title>Rhizophora mucronata_Transcriptome.</title>
        <authorList>
            <person name="Meera S.P."/>
            <person name="Sreeshan A."/>
            <person name="Augustine A."/>
        </authorList>
    </citation>
    <scope>NUCLEOTIDE SEQUENCE</scope>
    <source>
        <tissue evidence="2">Leaf</tissue>
    </source>
</reference>
<dbReference type="EMBL" id="GGEC01092252">
    <property type="protein sequence ID" value="MBX72736.1"/>
    <property type="molecule type" value="Transcribed_RNA"/>
</dbReference>
<evidence type="ECO:0000256" key="1">
    <source>
        <dbReference type="SAM" id="Phobius"/>
    </source>
</evidence>
<feature type="transmembrane region" description="Helical" evidence="1">
    <location>
        <begin position="6"/>
        <end position="25"/>
    </location>
</feature>
<dbReference type="AlphaFoldDB" id="A0A2P2R0G0"/>
<keyword evidence="1" id="KW-0812">Transmembrane</keyword>
<sequence>MKRYKLLLYYLWYLGISVLIDLRFLNHHGMYFSRLISQCAEGHRSSDTFFR</sequence>
<keyword evidence="1" id="KW-1133">Transmembrane helix</keyword>
<keyword evidence="1" id="KW-0472">Membrane</keyword>
<proteinExistence type="predicted"/>